<name>A0A218WTP1_PUNGR</name>
<dbReference type="PANTHER" id="PTHR34959">
    <property type="entry name" value="PROTEIN LAZY 1"/>
    <property type="match status" value="1"/>
</dbReference>
<evidence type="ECO:0000256" key="1">
    <source>
        <dbReference type="SAM" id="MobiDB-lite"/>
    </source>
</evidence>
<evidence type="ECO:0000313" key="2">
    <source>
        <dbReference type="EMBL" id="OWM76227.1"/>
    </source>
</evidence>
<dbReference type="PANTHER" id="PTHR34959:SF3">
    <property type="entry name" value="PROTEIN LAZY 1"/>
    <property type="match status" value="1"/>
</dbReference>
<reference evidence="3" key="1">
    <citation type="journal article" date="2017" name="Plant J.">
        <title>The pomegranate (Punica granatum L.) genome and the genomics of punicalagin biosynthesis.</title>
        <authorList>
            <person name="Qin G."/>
            <person name="Xu C."/>
            <person name="Ming R."/>
            <person name="Tang H."/>
            <person name="Guyot R."/>
            <person name="Kramer E.M."/>
            <person name="Hu Y."/>
            <person name="Yi X."/>
            <person name="Qi Y."/>
            <person name="Xu X."/>
            <person name="Gao Z."/>
            <person name="Pan H."/>
            <person name="Jian J."/>
            <person name="Tian Y."/>
            <person name="Yue Z."/>
            <person name="Xu Y."/>
        </authorList>
    </citation>
    <scope>NUCLEOTIDE SEQUENCE [LARGE SCALE GENOMIC DNA]</scope>
    <source>
        <strain evidence="3">cv. Dabenzi</strain>
    </source>
</reference>
<proteinExistence type="predicted"/>
<dbReference type="GO" id="GO:0009630">
    <property type="term" value="P:gravitropism"/>
    <property type="evidence" value="ECO:0007669"/>
    <property type="project" value="InterPro"/>
</dbReference>
<dbReference type="Proteomes" id="UP000197138">
    <property type="component" value="Unassembled WGS sequence"/>
</dbReference>
<gene>
    <name evidence="2" type="ORF">CDL15_Pgr009873</name>
</gene>
<organism evidence="2 3">
    <name type="scientific">Punica granatum</name>
    <name type="common">Pomegranate</name>
    <dbReference type="NCBI Taxonomy" id="22663"/>
    <lineage>
        <taxon>Eukaryota</taxon>
        <taxon>Viridiplantae</taxon>
        <taxon>Streptophyta</taxon>
        <taxon>Embryophyta</taxon>
        <taxon>Tracheophyta</taxon>
        <taxon>Spermatophyta</taxon>
        <taxon>Magnoliopsida</taxon>
        <taxon>eudicotyledons</taxon>
        <taxon>Gunneridae</taxon>
        <taxon>Pentapetalae</taxon>
        <taxon>rosids</taxon>
        <taxon>malvids</taxon>
        <taxon>Myrtales</taxon>
        <taxon>Lythraceae</taxon>
        <taxon>Punica</taxon>
    </lineage>
</organism>
<feature type="region of interest" description="Disordered" evidence="1">
    <location>
        <begin position="23"/>
        <end position="53"/>
    </location>
</feature>
<dbReference type="GO" id="GO:2000012">
    <property type="term" value="P:regulation of auxin polar transport"/>
    <property type="evidence" value="ECO:0007669"/>
    <property type="project" value="InterPro"/>
</dbReference>
<dbReference type="InterPro" id="IPR038928">
    <property type="entry name" value="LAZY1"/>
</dbReference>
<sequence length="119" mass="13831">MDIFMLKCLRCVQILQMFQRKVHPEHSTGEKEAGKQQAEAKKKTSCRGHNNGNQVLPDEDILIYPQRTLSKKSIRRFKSQLNPPHFTLTGNESCENKELWIKTDADCKCIIFPIKKYPL</sequence>
<protein>
    <submittedName>
        <fullName evidence="2">Uncharacterized protein</fullName>
    </submittedName>
</protein>
<comment type="caution">
    <text evidence="2">The sequence shown here is derived from an EMBL/GenBank/DDBJ whole genome shotgun (WGS) entry which is preliminary data.</text>
</comment>
<dbReference type="AlphaFoldDB" id="A0A218WTP1"/>
<evidence type="ECO:0000313" key="3">
    <source>
        <dbReference type="Proteomes" id="UP000197138"/>
    </source>
</evidence>
<accession>A0A218WTP1</accession>
<dbReference type="EMBL" id="MTKT01003224">
    <property type="protein sequence ID" value="OWM76227.1"/>
    <property type="molecule type" value="Genomic_DNA"/>
</dbReference>
<feature type="compositionally biased region" description="Basic and acidic residues" evidence="1">
    <location>
        <begin position="23"/>
        <end position="42"/>
    </location>
</feature>